<evidence type="ECO:0000313" key="2">
    <source>
        <dbReference type="Proteomes" id="UP000468650"/>
    </source>
</evidence>
<protein>
    <recommendedName>
        <fullName evidence="3">DUF676 domain-containing protein</fullName>
    </recommendedName>
</protein>
<comment type="caution">
    <text evidence="1">The sequence shown here is derived from an EMBL/GenBank/DDBJ whole genome shotgun (WGS) entry which is preliminary data.</text>
</comment>
<reference evidence="1 2" key="1">
    <citation type="submission" date="2019-09" db="EMBL/GenBank/DDBJ databases">
        <title>Genomes of family Cryomorphaceae.</title>
        <authorList>
            <person name="Bowman J.P."/>
        </authorList>
    </citation>
    <scope>NUCLEOTIDE SEQUENCE [LARGE SCALE GENOMIC DNA]</scope>
    <source>
        <strain evidence="1 2">LMG 25704</strain>
    </source>
</reference>
<name>A0A6N6RIB2_9FLAO</name>
<dbReference type="AlphaFoldDB" id="A0A6N6RIB2"/>
<gene>
    <name evidence="1" type="ORF">F8C67_05055</name>
</gene>
<dbReference type="Proteomes" id="UP000468650">
    <property type="component" value="Unassembled WGS sequence"/>
</dbReference>
<evidence type="ECO:0008006" key="3">
    <source>
        <dbReference type="Google" id="ProtNLM"/>
    </source>
</evidence>
<proteinExistence type="predicted"/>
<keyword evidence="2" id="KW-1185">Reference proteome</keyword>
<sequence>MLRTVLKKGEAMKFLSLFFICFSLTGLGQTTLNNDSIGLGAHSGGPSGPLHAPSSNTTTNTKLIYWIHGLAGNAQSWNRVQTSTEDQTGNPVNGYPTRKTEGLCVDYSGHENLRIFALGGYVNNNLIETWRVAVPRRDTLPVHSNFVIAHSQGGIVARAMRYQNLYNHGLYPVQFGALASFNSPHGGAEIIVQTHPSSGEVQRWINRGCEAFTAAEVQQLVESKWWVDFLISPGVVRNFSSKVCDGLDGLILPILVDAIRKPVATDYAVGAPNLEILNQAAVIDTIKKVAIAGIEEDPVLWRMLHSMTFTKDTSLSGHILFNDPFGLDNDDELPRTITNLVSLYRFKERFWNTRSKGIYRYIYWNAREKETIYREARQWLEGSNIWWKRFIGAREDSAYVDGYWCICLDSPQPFHVNTINDCRGNSILPCNAIPNYKWHTTEVPSDGVVTLSSQHDYPGATRLTMQNTNHMQARNSKETMRILNNLFDGKHGHKFKLKRK</sequence>
<evidence type="ECO:0000313" key="1">
    <source>
        <dbReference type="EMBL" id="KAB2814052.1"/>
    </source>
</evidence>
<dbReference type="InterPro" id="IPR029058">
    <property type="entry name" value="AB_hydrolase_fold"/>
</dbReference>
<accession>A0A6N6RIB2</accession>
<dbReference type="RefSeq" id="WP_170266371.1">
    <property type="nucleotide sequence ID" value="NZ_WBVO01000002.1"/>
</dbReference>
<dbReference type="Gene3D" id="3.40.50.1820">
    <property type="entry name" value="alpha/beta hydrolase"/>
    <property type="match status" value="1"/>
</dbReference>
<dbReference type="SUPFAM" id="SSF53474">
    <property type="entry name" value="alpha/beta-Hydrolases"/>
    <property type="match status" value="1"/>
</dbReference>
<organism evidence="1 2">
    <name type="scientific">Phaeocystidibacter luteus</name>
    <dbReference type="NCBI Taxonomy" id="911197"/>
    <lineage>
        <taxon>Bacteria</taxon>
        <taxon>Pseudomonadati</taxon>
        <taxon>Bacteroidota</taxon>
        <taxon>Flavobacteriia</taxon>
        <taxon>Flavobacteriales</taxon>
        <taxon>Phaeocystidibacteraceae</taxon>
        <taxon>Phaeocystidibacter</taxon>
    </lineage>
</organism>
<dbReference type="EMBL" id="WBVO01000002">
    <property type="protein sequence ID" value="KAB2814052.1"/>
    <property type="molecule type" value="Genomic_DNA"/>
</dbReference>